<dbReference type="CDD" id="cd06587">
    <property type="entry name" value="VOC"/>
    <property type="match status" value="1"/>
</dbReference>
<dbReference type="AlphaFoldDB" id="A0A7C9PMX6"/>
<dbReference type="PROSITE" id="PS51819">
    <property type="entry name" value="VOC"/>
    <property type="match status" value="1"/>
</dbReference>
<proteinExistence type="predicted"/>
<protein>
    <submittedName>
        <fullName evidence="2">VOC family protein</fullName>
    </submittedName>
</protein>
<sequence>MLKQIHTVLPAADLARARTYYHDKLGLDPAMEEPGNLMYDLGNGTGFEVYETANAGTAKNTQMGWMTDDLEGEMSVLRSHGVVFEDYDVPGLKTVDGVATSDGMKAAWFRDSEGNFLCITQRM</sequence>
<dbReference type="SUPFAM" id="SSF54593">
    <property type="entry name" value="Glyoxalase/Bleomycin resistance protein/Dihydroxybiphenyl dioxygenase"/>
    <property type="match status" value="1"/>
</dbReference>
<evidence type="ECO:0000313" key="3">
    <source>
        <dbReference type="Proteomes" id="UP000479756"/>
    </source>
</evidence>
<reference evidence="2 3" key="1">
    <citation type="journal article" date="2014" name="Int. J. Syst. Evol. Microbiol.">
        <title>Description of Galbitalea soli gen. nov., sp. nov., and Frondihabitans sucicola sp. nov.</title>
        <authorList>
            <person name="Kim S.J."/>
            <person name="Lim J.M."/>
            <person name="Ahn J.H."/>
            <person name="Weon H.Y."/>
            <person name="Hamada M."/>
            <person name="Suzuki K."/>
            <person name="Ahn T.Y."/>
            <person name="Kwon S.W."/>
        </authorList>
    </citation>
    <scope>NUCLEOTIDE SEQUENCE [LARGE SCALE GENOMIC DNA]</scope>
    <source>
        <strain evidence="2 3">NBRC 108727</strain>
    </source>
</reference>
<dbReference type="InterPro" id="IPR029068">
    <property type="entry name" value="Glyas_Bleomycin-R_OHBP_Dase"/>
</dbReference>
<organism evidence="2 3">
    <name type="scientific">Galbitalea soli</name>
    <dbReference type="NCBI Taxonomy" id="1268042"/>
    <lineage>
        <taxon>Bacteria</taxon>
        <taxon>Bacillati</taxon>
        <taxon>Actinomycetota</taxon>
        <taxon>Actinomycetes</taxon>
        <taxon>Micrococcales</taxon>
        <taxon>Microbacteriaceae</taxon>
        <taxon>Galbitalea</taxon>
    </lineage>
</organism>
<evidence type="ECO:0000259" key="1">
    <source>
        <dbReference type="PROSITE" id="PS51819"/>
    </source>
</evidence>
<accession>A0A7C9PMX6</accession>
<dbReference type="InterPro" id="IPR004360">
    <property type="entry name" value="Glyas_Fos-R_dOase_dom"/>
</dbReference>
<dbReference type="RefSeq" id="WP_163472814.1">
    <property type="nucleotide sequence ID" value="NZ_JAAGWZ010000002.1"/>
</dbReference>
<dbReference type="InterPro" id="IPR037523">
    <property type="entry name" value="VOC_core"/>
</dbReference>
<evidence type="ECO:0000313" key="2">
    <source>
        <dbReference type="EMBL" id="NEM91127.1"/>
    </source>
</evidence>
<dbReference type="Pfam" id="PF00903">
    <property type="entry name" value="Glyoxalase"/>
    <property type="match status" value="1"/>
</dbReference>
<dbReference type="EMBL" id="JAAGWZ010000002">
    <property type="protein sequence ID" value="NEM91127.1"/>
    <property type="molecule type" value="Genomic_DNA"/>
</dbReference>
<name>A0A7C9PMX6_9MICO</name>
<feature type="domain" description="VOC" evidence="1">
    <location>
        <begin position="3"/>
        <end position="122"/>
    </location>
</feature>
<dbReference type="Gene3D" id="3.10.180.10">
    <property type="entry name" value="2,3-Dihydroxybiphenyl 1,2-Dioxygenase, domain 1"/>
    <property type="match status" value="1"/>
</dbReference>
<gene>
    <name evidence="2" type="ORF">G3T37_07130</name>
</gene>
<keyword evidence="3" id="KW-1185">Reference proteome</keyword>
<dbReference type="Proteomes" id="UP000479756">
    <property type="component" value="Unassembled WGS sequence"/>
</dbReference>
<comment type="caution">
    <text evidence="2">The sequence shown here is derived from an EMBL/GenBank/DDBJ whole genome shotgun (WGS) entry which is preliminary data.</text>
</comment>